<dbReference type="InterPro" id="IPR042185">
    <property type="entry name" value="Serpin_sf_2"/>
</dbReference>
<evidence type="ECO:0000313" key="3">
    <source>
        <dbReference type="EMBL" id="SCP97944.1"/>
    </source>
</evidence>
<accession>A0A1D3TV29</accession>
<feature type="domain" description="Serpin" evidence="2">
    <location>
        <begin position="66"/>
        <end position="420"/>
    </location>
</feature>
<dbReference type="SMART" id="SM00093">
    <property type="entry name" value="SERPIN"/>
    <property type="match status" value="1"/>
</dbReference>
<dbReference type="OrthoDB" id="9764871at2"/>
<dbReference type="CDD" id="cd19589">
    <property type="entry name" value="serpin_tengpin-like"/>
    <property type="match status" value="1"/>
</dbReference>
<dbReference type="GO" id="GO:0005615">
    <property type="term" value="C:extracellular space"/>
    <property type="evidence" value="ECO:0007669"/>
    <property type="project" value="InterPro"/>
</dbReference>
<dbReference type="Gene3D" id="3.30.497.10">
    <property type="entry name" value="Antithrombin, subunit I, domain 2"/>
    <property type="match status" value="1"/>
</dbReference>
<dbReference type="PANTHER" id="PTHR11461">
    <property type="entry name" value="SERINE PROTEASE INHIBITOR, SERPIN"/>
    <property type="match status" value="1"/>
</dbReference>
<reference evidence="3 4" key="1">
    <citation type="submission" date="2016-09" db="EMBL/GenBank/DDBJ databases">
        <authorList>
            <person name="Capua I."/>
            <person name="De Benedictis P."/>
            <person name="Joannis T."/>
            <person name="Lombin L.H."/>
            <person name="Cattoli G."/>
        </authorList>
    </citation>
    <scope>NUCLEOTIDE SEQUENCE [LARGE SCALE GENOMIC DNA]</scope>
    <source>
        <strain evidence="3 4">GluBS11</strain>
    </source>
</reference>
<dbReference type="InterPro" id="IPR036186">
    <property type="entry name" value="Serpin_sf"/>
</dbReference>
<dbReference type="PROSITE" id="PS51257">
    <property type="entry name" value="PROKAR_LIPOPROTEIN"/>
    <property type="match status" value="1"/>
</dbReference>
<sequence length="421" mass="46200">MEMRNVNKKISAVISLVLTVVLAISLTACSGSSVRADDLMEGISPGEVAGKETDAGFTGSMADFSLKLFKKTITEGENSLISPLSVMIALAMTANGADTQTLEEMEKLLGGDIGIDELNEYLHTYYNGLPNEKKSKLSIANSIWFRDVERLTVEKEFLQTNADYYGAEIYRSAFDAQAIKDINGWVDQKTEGMIDRIIDEIDEDTVMYLINAIVFDAEWEKIYVKDNIRSGEFMAVDGTSQNIDFMWSEESLYIDDGMATGFIKPYADGNYSFVALLPNEETGIEGYIENLTGEGLMETIADAQTTKVNAGMPKFSYAYEIEMNDALKALGMPTAFSPSDADLSRLGSSTAGNLYISDVLHKTFISVDEKGTKAGAVTKVEIKEESAEVMEQVILDRPFVYAIVDHATGLPVFMGTVMSVE</sequence>
<dbReference type="InterPro" id="IPR000215">
    <property type="entry name" value="Serpin_fam"/>
</dbReference>
<dbReference type="PANTHER" id="PTHR11461:SF211">
    <property type="entry name" value="GH10112P-RELATED"/>
    <property type="match status" value="1"/>
</dbReference>
<dbReference type="SUPFAM" id="SSF56574">
    <property type="entry name" value="Serpins"/>
    <property type="match status" value="1"/>
</dbReference>
<dbReference type="InterPro" id="IPR023796">
    <property type="entry name" value="Serpin_dom"/>
</dbReference>
<keyword evidence="4" id="KW-1185">Reference proteome</keyword>
<dbReference type="Gene3D" id="2.30.39.10">
    <property type="entry name" value="Alpha-1-antitrypsin, domain 1"/>
    <property type="match status" value="1"/>
</dbReference>
<comment type="similarity">
    <text evidence="1">Belongs to the serpin family.</text>
</comment>
<dbReference type="PROSITE" id="PS00284">
    <property type="entry name" value="SERPIN"/>
    <property type="match status" value="1"/>
</dbReference>
<dbReference type="RefSeq" id="WP_091234595.1">
    <property type="nucleotide sequence ID" value="NZ_FMKA01000015.1"/>
</dbReference>
<dbReference type="EMBL" id="FMKA01000015">
    <property type="protein sequence ID" value="SCP97944.1"/>
    <property type="molecule type" value="Genomic_DNA"/>
</dbReference>
<dbReference type="STRING" id="1619234.SAMN05421730_101523"/>
<dbReference type="InterPro" id="IPR042178">
    <property type="entry name" value="Serpin_sf_1"/>
</dbReference>
<dbReference type="Pfam" id="PF00079">
    <property type="entry name" value="Serpin"/>
    <property type="match status" value="1"/>
</dbReference>
<dbReference type="AlphaFoldDB" id="A0A1D3TV29"/>
<proteinExistence type="inferred from homology"/>
<dbReference type="InterPro" id="IPR023795">
    <property type="entry name" value="Serpin_CS"/>
</dbReference>
<dbReference type="GO" id="GO:0004867">
    <property type="term" value="F:serine-type endopeptidase inhibitor activity"/>
    <property type="evidence" value="ECO:0007669"/>
    <property type="project" value="InterPro"/>
</dbReference>
<gene>
    <name evidence="3" type="ORF">SAMN05421730_101523</name>
</gene>
<organism evidence="3 4">
    <name type="scientific">Anaerobium acetethylicum</name>
    <dbReference type="NCBI Taxonomy" id="1619234"/>
    <lineage>
        <taxon>Bacteria</taxon>
        <taxon>Bacillati</taxon>
        <taxon>Bacillota</taxon>
        <taxon>Clostridia</taxon>
        <taxon>Lachnospirales</taxon>
        <taxon>Lachnospiraceae</taxon>
        <taxon>Anaerobium</taxon>
    </lineage>
</organism>
<dbReference type="Proteomes" id="UP000199315">
    <property type="component" value="Unassembled WGS sequence"/>
</dbReference>
<evidence type="ECO:0000313" key="4">
    <source>
        <dbReference type="Proteomes" id="UP000199315"/>
    </source>
</evidence>
<protein>
    <submittedName>
        <fullName evidence="3">Serpin B</fullName>
    </submittedName>
</protein>
<name>A0A1D3TV29_9FIRM</name>
<evidence type="ECO:0000256" key="1">
    <source>
        <dbReference type="RuleBase" id="RU000411"/>
    </source>
</evidence>
<evidence type="ECO:0000259" key="2">
    <source>
        <dbReference type="SMART" id="SM00093"/>
    </source>
</evidence>